<evidence type="ECO:0000313" key="2">
    <source>
        <dbReference type="Proteomes" id="UP001056120"/>
    </source>
</evidence>
<dbReference type="Proteomes" id="UP001056120">
    <property type="component" value="Linkage Group LG20"/>
</dbReference>
<keyword evidence="2" id="KW-1185">Reference proteome</keyword>
<evidence type="ECO:0000313" key="1">
    <source>
        <dbReference type="EMBL" id="KAI3742429.1"/>
    </source>
</evidence>
<name>A0ACB9D751_9ASTR</name>
<reference evidence="1 2" key="2">
    <citation type="journal article" date="2022" name="Mol. Ecol. Resour.">
        <title>The genomes of chicory, endive, great burdock and yacon provide insights into Asteraceae paleo-polyploidization history and plant inulin production.</title>
        <authorList>
            <person name="Fan W."/>
            <person name="Wang S."/>
            <person name="Wang H."/>
            <person name="Wang A."/>
            <person name="Jiang F."/>
            <person name="Liu H."/>
            <person name="Zhao H."/>
            <person name="Xu D."/>
            <person name="Zhang Y."/>
        </authorList>
    </citation>
    <scope>NUCLEOTIDE SEQUENCE [LARGE SCALE GENOMIC DNA]</scope>
    <source>
        <strain evidence="2">cv. Yunnan</strain>
        <tissue evidence="1">Leaves</tissue>
    </source>
</reference>
<protein>
    <submittedName>
        <fullName evidence="1">Uncharacterized protein</fullName>
    </submittedName>
</protein>
<dbReference type="EMBL" id="CM042037">
    <property type="protein sequence ID" value="KAI3742429.1"/>
    <property type="molecule type" value="Genomic_DNA"/>
</dbReference>
<accession>A0ACB9D751</accession>
<comment type="caution">
    <text evidence="1">The sequence shown here is derived from an EMBL/GenBank/DDBJ whole genome shotgun (WGS) entry which is preliminary data.</text>
</comment>
<proteinExistence type="predicted"/>
<organism evidence="1 2">
    <name type="scientific">Smallanthus sonchifolius</name>
    <dbReference type="NCBI Taxonomy" id="185202"/>
    <lineage>
        <taxon>Eukaryota</taxon>
        <taxon>Viridiplantae</taxon>
        <taxon>Streptophyta</taxon>
        <taxon>Embryophyta</taxon>
        <taxon>Tracheophyta</taxon>
        <taxon>Spermatophyta</taxon>
        <taxon>Magnoliopsida</taxon>
        <taxon>eudicotyledons</taxon>
        <taxon>Gunneridae</taxon>
        <taxon>Pentapetalae</taxon>
        <taxon>asterids</taxon>
        <taxon>campanulids</taxon>
        <taxon>Asterales</taxon>
        <taxon>Asteraceae</taxon>
        <taxon>Asteroideae</taxon>
        <taxon>Heliantheae alliance</taxon>
        <taxon>Millerieae</taxon>
        <taxon>Smallanthus</taxon>
    </lineage>
</organism>
<reference evidence="2" key="1">
    <citation type="journal article" date="2022" name="Mol. Ecol. Resour.">
        <title>The genomes of chicory, endive, great burdock and yacon provide insights into Asteraceae palaeo-polyploidization history and plant inulin production.</title>
        <authorList>
            <person name="Fan W."/>
            <person name="Wang S."/>
            <person name="Wang H."/>
            <person name="Wang A."/>
            <person name="Jiang F."/>
            <person name="Liu H."/>
            <person name="Zhao H."/>
            <person name="Xu D."/>
            <person name="Zhang Y."/>
        </authorList>
    </citation>
    <scope>NUCLEOTIDE SEQUENCE [LARGE SCALE GENOMIC DNA]</scope>
    <source>
        <strain evidence="2">cv. Yunnan</strain>
    </source>
</reference>
<gene>
    <name evidence="1" type="ORF">L1987_60111</name>
</gene>
<sequence length="403" mass="45461">MNVKDIPVLIKRMFNNLVEYVEHQEQKTDSELEGDYLEKYYKCMIASSNKKKGGLNDQDVERIGHEFDMLWNEFEKEHRELCTKERATTPESELEEDDIYYEDQAVLDVGLARSDLIGTDASTTVQVERSCTSKEGSAGSELAKYENDKAVIKEFEDQSRSSDEENLEDKDDISEDLVIITSDDFLQIGKPDVNANPTGRAKHHKFRASNPTVLEFSRIRMTLSLNLLMQRSNRMAVQPLRKDPVLQRSTISQRGFIDHFPSVSPDLTETIETPNSPTSDSLTTPQISTTHSQNALDSPQSLNTQPTIPAQSSTSPLPRAKGLEDVYVQAKKVDVSDKASMLDEAIEYLKSLQMQVQVYDVHGMQHGSYDVPRCPTIHAANGYGYGDEYGYEYGDGDAHRDEL</sequence>